<dbReference type="EMBL" id="PQXK01000046">
    <property type="protein sequence ID" value="TGO39901.1"/>
    <property type="molecule type" value="Genomic_DNA"/>
</dbReference>
<gene>
    <name evidence="1" type="ORF">BHYA_0046g00550</name>
</gene>
<keyword evidence="2" id="KW-1185">Reference proteome</keyword>
<protein>
    <submittedName>
        <fullName evidence="1">Uncharacterized protein</fullName>
    </submittedName>
</protein>
<name>A0A4Z1GXN6_9HELO</name>
<organism evidence="1 2">
    <name type="scientific">Botrytis hyacinthi</name>
    <dbReference type="NCBI Taxonomy" id="278943"/>
    <lineage>
        <taxon>Eukaryota</taxon>
        <taxon>Fungi</taxon>
        <taxon>Dikarya</taxon>
        <taxon>Ascomycota</taxon>
        <taxon>Pezizomycotina</taxon>
        <taxon>Leotiomycetes</taxon>
        <taxon>Helotiales</taxon>
        <taxon>Sclerotiniaceae</taxon>
        <taxon>Botrytis</taxon>
    </lineage>
</organism>
<accession>A0A4Z1GXN6</accession>
<dbReference type="AlphaFoldDB" id="A0A4Z1GXN6"/>
<evidence type="ECO:0000313" key="2">
    <source>
        <dbReference type="Proteomes" id="UP000297814"/>
    </source>
</evidence>
<comment type="caution">
    <text evidence="1">The sequence shown here is derived from an EMBL/GenBank/DDBJ whole genome shotgun (WGS) entry which is preliminary data.</text>
</comment>
<proteinExistence type="predicted"/>
<sequence>MSSLINFLVFAYHSVSKTKKLTMANGAGLMTRYYDITISRYREVNSVSTMEKIKLALLRCNNFVKTHTFWPGNSDQNDYGDDRYAVCKLLASKNITSVIWLEDLLALHGSKTAVWDLHLLVEDTSAAAKILLDNGYKETAPDSSFEDDPEFSERAIRLTHNRSSTIVMLHVAKEWYYQMDDNVQDFLPPLSSFLDSMIEFWINISAQDYDDRLRFALYIGCLIGYCYYLQDSDGQLVKTHAYAKNLKPEHREVHYDITFESPNKKSFTATNRHTYHVRRSREIREGAFVPEPYEEGVFRTNLTTVSEQE</sequence>
<evidence type="ECO:0000313" key="1">
    <source>
        <dbReference type="EMBL" id="TGO39901.1"/>
    </source>
</evidence>
<dbReference type="Proteomes" id="UP000297814">
    <property type="component" value="Unassembled WGS sequence"/>
</dbReference>
<reference evidence="1 2" key="1">
    <citation type="submission" date="2017-12" db="EMBL/GenBank/DDBJ databases">
        <title>Comparative genomics of Botrytis spp.</title>
        <authorList>
            <person name="Valero-Jimenez C.A."/>
            <person name="Tapia P."/>
            <person name="Veloso J."/>
            <person name="Silva-Moreno E."/>
            <person name="Staats M."/>
            <person name="Valdes J.H."/>
            <person name="Van Kan J.A.L."/>
        </authorList>
    </citation>
    <scope>NUCLEOTIDE SEQUENCE [LARGE SCALE GENOMIC DNA]</scope>
    <source>
        <strain evidence="1 2">Bh0001</strain>
    </source>
</reference>